<gene>
    <name evidence="2" type="ORF">FHS42_004863</name>
</gene>
<accession>A0A7W9QD88</accession>
<dbReference type="RefSeq" id="WP_184575011.1">
    <property type="nucleotide sequence ID" value="NZ_JACHJL010000013.1"/>
</dbReference>
<comment type="caution">
    <text evidence="2">The sequence shown here is derived from an EMBL/GenBank/DDBJ whole genome shotgun (WGS) entry which is preliminary data.</text>
</comment>
<organism evidence="2 3">
    <name type="scientific">Streptomyces zagrosensis</name>
    <dbReference type="NCBI Taxonomy" id="1042984"/>
    <lineage>
        <taxon>Bacteria</taxon>
        <taxon>Bacillati</taxon>
        <taxon>Actinomycetota</taxon>
        <taxon>Actinomycetes</taxon>
        <taxon>Kitasatosporales</taxon>
        <taxon>Streptomycetaceae</taxon>
        <taxon>Streptomyces</taxon>
    </lineage>
</organism>
<feature type="region of interest" description="Disordered" evidence="1">
    <location>
        <begin position="1"/>
        <end position="31"/>
    </location>
</feature>
<name>A0A7W9QD88_9ACTN</name>
<dbReference type="EMBL" id="JACHJL010000013">
    <property type="protein sequence ID" value="MBB5937779.1"/>
    <property type="molecule type" value="Genomic_DNA"/>
</dbReference>
<sequence length="83" mass="8947">MTIQGTPGLESAPDAGPLQGEERAAELGDTTPRRVSCWRVSFSARALGKDVAQTAVAGWGWGFEPVPYKIIEKPLRAPLKKRA</sequence>
<keyword evidence="3" id="KW-1185">Reference proteome</keyword>
<reference evidence="2 3" key="1">
    <citation type="submission" date="2020-08" db="EMBL/GenBank/DDBJ databases">
        <title>Genomic Encyclopedia of Type Strains, Phase III (KMG-III): the genomes of soil and plant-associated and newly described type strains.</title>
        <authorList>
            <person name="Whitman W."/>
        </authorList>
    </citation>
    <scope>NUCLEOTIDE SEQUENCE [LARGE SCALE GENOMIC DNA]</scope>
    <source>
        <strain evidence="2 3">CECT 8305</strain>
    </source>
</reference>
<protein>
    <submittedName>
        <fullName evidence="2">Uncharacterized protein</fullName>
    </submittedName>
</protein>
<dbReference type="AlphaFoldDB" id="A0A7W9QD88"/>
<evidence type="ECO:0000256" key="1">
    <source>
        <dbReference type="SAM" id="MobiDB-lite"/>
    </source>
</evidence>
<evidence type="ECO:0000313" key="2">
    <source>
        <dbReference type="EMBL" id="MBB5937779.1"/>
    </source>
</evidence>
<evidence type="ECO:0000313" key="3">
    <source>
        <dbReference type="Proteomes" id="UP000588098"/>
    </source>
</evidence>
<proteinExistence type="predicted"/>
<dbReference type="Proteomes" id="UP000588098">
    <property type="component" value="Unassembled WGS sequence"/>
</dbReference>